<evidence type="ECO:0000313" key="1">
    <source>
        <dbReference type="EMBL" id="MTL95065.1"/>
    </source>
</evidence>
<dbReference type="Pfam" id="PF10544">
    <property type="entry name" value="T5orf172"/>
    <property type="match status" value="1"/>
</dbReference>
<dbReference type="InterPro" id="IPR025280">
    <property type="entry name" value="SNIPE"/>
</dbReference>
<organism evidence="1">
    <name type="scientific">Turicibacter sanguinis</name>
    <dbReference type="NCBI Taxonomy" id="154288"/>
    <lineage>
        <taxon>Bacteria</taxon>
        <taxon>Bacillati</taxon>
        <taxon>Bacillota</taxon>
        <taxon>Erysipelotrichia</taxon>
        <taxon>Erysipelotrichales</taxon>
        <taxon>Turicibacteraceae</taxon>
        <taxon>Turicibacter</taxon>
    </lineage>
</organism>
<sequence>MGLLDLFKATENKRLKEEIAQLRQLMSPEHIELEKILKKISELKKEEISLNKEIQQKNNQIDLLNEKYKTTYENLVILDEKVLMQDFGLYEPLYDFASSDDYKDTLKKNRDTQKEMIKNKTAVSYYDGWTVNGSKAEGKKMNNANIKQIIRTFNTECEVIIDKVKFNNIQSMEQRIKKSFDALNKMNETNRLSITTKFYDLKIEELHLAYEYQLKKQEEKEEQKRIREELREQAKLQKELQEAKKNITKDINHFCNALETVKQQLLSNDLSEDKKILLLEKQATLESQLNDLNKKLADVDYRQNNQKAGYVYIISNIGAFGENVYKIGMTRRLDPQDRVDELGDASVPFNFDVHAMIFTEDAPALENALHKAFDDRKLNMINERREFFNVTLEEIECVVKANYDKTVEFKKVAAAEQYRESLKIRQSIN</sequence>
<gene>
    <name evidence="1" type="ORF">GMA64_11040</name>
</gene>
<dbReference type="AlphaFoldDB" id="A0A6I3NY84"/>
<dbReference type="InterPro" id="IPR018306">
    <property type="entry name" value="Phage_T5_Orf172_DNA-bd"/>
</dbReference>
<dbReference type="SMART" id="SM00974">
    <property type="entry name" value="T5orf172"/>
    <property type="match status" value="1"/>
</dbReference>
<name>A0A6I3NY84_9FIRM</name>
<dbReference type="EMBL" id="WMQV01000029">
    <property type="protein sequence ID" value="MTL95065.1"/>
    <property type="molecule type" value="Genomic_DNA"/>
</dbReference>
<reference evidence="1" key="1">
    <citation type="journal article" date="2019" name="Nat. Med.">
        <title>A library of human gut bacterial isolates paired with longitudinal multiomics data enables mechanistic microbiome research.</title>
        <authorList>
            <person name="Poyet M."/>
            <person name="Groussin M."/>
            <person name="Gibbons S.M."/>
            <person name="Avila-Pacheco J."/>
            <person name="Jiang X."/>
            <person name="Kearney S.M."/>
            <person name="Perrotta A.R."/>
            <person name="Berdy B."/>
            <person name="Zhao S."/>
            <person name="Lieberman T.D."/>
            <person name="Swanson P.K."/>
            <person name="Smith M."/>
            <person name="Roesemann S."/>
            <person name="Alexander J.E."/>
            <person name="Rich S.A."/>
            <person name="Livny J."/>
            <person name="Vlamakis H."/>
            <person name="Clish C."/>
            <person name="Bullock K."/>
            <person name="Deik A."/>
            <person name="Scott J."/>
            <person name="Pierce K.A."/>
            <person name="Xavier R.J."/>
            <person name="Alm E.J."/>
        </authorList>
    </citation>
    <scope>NUCLEOTIDE SEQUENCE</scope>
    <source>
        <strain evidence="1">BIOML-A179</strain>
    </source>
</reference>
<protein>
    <submittedName>
        <fullName evidence="1">DUF4041 domain-containing protein</fullName>
    </submittedName>
</protein>
<dbReference type="RefSeq" id="WP_129821644.1">
    <property type="nucleotide sequence ID" value="NZ_JAXKGM010000002.1"/>
</dbReference>
<dbReference type="Pfam" id="PF13250">
    <property type="entry name" value="SNIPE"/>
    <property type="match status" value="1"/>
</dbReference>
<comment type="caution">
    <text evidence="1">The sequence shown here is derived from an EMBL/GenBank/DDBJ whole genome shotgun (WGS) entry which is preliminary data.</text>
</comment>
<proteinExistence type="predicted"/>
<accession>A0A6I3NY84</accession>